<keyword evidence="2" id="KW-1185">Reference proteome</keyword>
<dbReference type="PANTHER" id="PTHR35015">
    <property type="entry name" value="PROTEIN CBR-OSM-7-RELATED"/>
    <property type="match status" value="1"/>
</dbReference>
<dbReference type="Proteomes" id="UP000054495">
    <property type="component" value="Unassembled WGS sequence"/>
</dbReference>
<name>A0A0D6M3K7_9BILA</name>
<sequence>MRDVRFSLRSLRFCTADAASFAVSENLFSVQELYLAPPSEGLIFKVAMWAWRGFFDQSTARAERAQDINEALRTISTQSSATLPSRIRREDKIQRYCAKHLEHYRNFCGDDSIEVDSSAMAKLAKFCPAYEKHCSMSKRDDSGDADLFGNLVVPPPLPKGSDFAALDLPLGTQSKAAPAASKTRLTAAIIASCTPECTAPHCTDECKCAHTHPKVHAMCNPPSNAQLADTCQKWYAKCPMFQPVQYY</sequence>
<dbReference type="GO" id="GO:0045747">
    <property type="term" value="P:positive regulation of Notch signaling pathway"/>
    <property type="evidence" value="ECO:0007669"/>
    <property type="project" value="TreeGrafter"/>
</dbReference>
<reference evidence="1 2" key="1">
    <citation type="submission" date="2013-05" db="EMBL/GenBank/DDBJ databases">
        <title>Draft genome of the parasitic nematode Anyclostoma ceylanicum.</title>
        <authorList>
            <person name="Mitreva M."/>
        </authorList>
    </citation>
    <scope>NUCLEOTIDE SEQUENCE [LARGE SCALE GENOMIC DNA]</scope>
</reference>
<evidence type="ECO:0000313" key="1">
    <source>
        <dbReference type="EMBL" id="EPB78719.1"/>
    </source>
</evidence>
<dbReference type="AlphaFoldDB" id="A0A0D6M3K7"/>
<dbReference type="InterPro" id="IPR053124">
    <property type="entry name" value="Notch_signaling_modulators"/>
</dbReference>
<proteinExistence type="predicted"/>
<dbReference type="GO" id="GO:0005112">
    <property type="term" value="F:Notch binding"/>
    <property type="evidence" value="ECO:0007669"/>
    <property type="project" value="TreeGrafter"/>
</dbReference>
<dbReference type="EMBL" id="KE124807">
    <property type="protein sequence ID" value="EPB78719.1"/>
    <property type="molecule type" value="Genomic_DNA"/>
</dbReference>
<protein>
    <submittedName>
        <fullName evidence="1">Uncharacterized protein</fullName>
    </submittedName>
</protein>
<accession>A0A0D6M3K7</accession>
<dbReference type="PANTHER" id="PTHR35015:SF1">
    <property type="entry name" value="NOTCH LIGAND OSM-11"/>
    <property type="match status" value="1"/>
</dbReference>
<dbReference type="GO" id="GO:0005615">
    <property type="term" value="C:extracellular space"/>
    <property type="evidence" value="ECO:0007669"/>
    <property type="project" value="TreeGrafter"/>
</dbReference>
<organism evidence="1 2">
    <name type="scientific">Ancylostoma ceylanicum</name>
    <dbReference type="NCBI Taxonomy" id="53326"/>
    <lineage>
        <taxon>Eukaryota</taxon>
        <taxon>Metazoa</taxon>
        <taxon>Ecdysozoa</taxon>
        <taxon>Nematoda</taxon>
        <taxon>Chromadorea</taxon>
        <taxon>Rhabditida</taxon>
        <taxon>Rhabditina</taxon>
        <taxon>Rhabditomorpha</taxon>
        <taxon>Strongyloidea</taxon>
        <taxon>Ancylostomatidae</taxon>
        <taxon>Ancylostomatinae</taxon>
        <taxon>Ancylostoma</taxon>
    </lineage>
</organism>
<gene>
    <name evidence="1" type="ORF">ANCCEY_02238</name>
</gene>
<evidence type="ECO:0000313" key="2">
    <source>
        <dbReference type="Proteomes" id="UP000054495"/>
    </source>
</evidence>